<keyword evidence="6" id="KW-0121">Carboxypeptidase</keyword>
<dbReference type="Pfam" id="PF00246">
    <property type="entry name" value="Peptidase_M14"/>
    <property type="match status" value="1"/>
</dbReference>
<evidence type="ECO:0000256" key="3">
    <source>
        <dbReference type="PROSITE-ProRule" id="PRU01379"/>
    </source>
</evidence>
<dbReference type="InterPro" id="IPR000834">
    <property type="entry name" value="Peptidase_M14"/>
</dbReference>
<reference evidence="6 7" key="1">
    <citation type="submission" date="2014-11" db="EMBL/GenBank/DDBJ databases">
        <title>Draft genome sequence of Kirrobacter mercurialis.</title>
        <authorList>
            <person name="Coil D.A."/>
            <person name="Eisen J.A."/>
        </authorList>
    </citation>
    <scope>NUCLEOTIDE SEQUENCE [LARGE SCALE GENOMIC DNA]</scope>
    <source>
        <strain evidence="6 7">Coronado</strain>
    </source>
</reference>
<proteinExistence type="inferred from homology"/>
<comment type="caution">
    <text evidence="3">Lacks conserved residue(s) required for the propagation of feature annotation.</text>
</comment>
<keyword evidence="6" id="KW-0378">Hydrolase</keyword>
<dbReference type="OrthoDB" id="9767214at2"/>
<comment type="cofactor">
    <cofactor evidence="1">
        <name>Zn(2+)</name>
        <dbReference type="ChEBI" id="CHEBI:29105"/>
    </cofactor>
</comment>
<dbReference type="PANTHER" id="PTHR11705">
    <property type="entry name" value="PROTEASE FAMILY M14 CARBOXYPEPTIDASE A,B"/>
    <property type="match status" value="1"/>
</dbReference>
<dbReference type="PROSITE" id="PS52035">
    <property type="entry name" value="PEPTIDASE_M14"/>
    <property type="match status" value="1"/>
</dbReference>
<comment type="similarity">
    <text evidence="2 3">Belongs to the peptidase M14 family.</text>
</comment>
<keyword evidence="4" id="KW-0732">Signal</keyword>
<dbReference type="STRING" id="1572751.PK98_10650"/>
<organism evidence="6 7">
    <name type="scientific">Croceibacterium mercuriale</name>
    <dbReference type="NCBI Taxonomy" id="1572751"/>
    <lineage>
        <taxon>Bacteria</taxon>
        <taxon>Pseudomonadati</taxon>
        <taxon>Pseudomonadota</taxon>
        <taxon>Alphaproteobacteria</taxon>
        <taxon>Sphingomonadales</taxon>
        <taxon>Erythrobacteraceae</taxon>
        <taxon>Croceibacterium</taxon>
    </lineage>
</organism>
<feature type="signal peptide" evidence="4">
    <location>
        <begin position="1"/>
        <end position="24"/>
    </location>
</feature>
<evidence type="ECO:0000256" key="1">
    <source>
        <dbReference type="ARBA" id="ARBA00001947"/>
    </source>
</evidence>
<evidence type="ECO:0000313" key="6">
    <source>
        <dbReference type="EMBL" id="KHL24471.1"/>
    </source>
</evidence>
<feature type="domain" description="Peptidase M14" evidence="5">
    <location>
        <begin position="68"/>
        <end position="332"/>
    </location>
</feature>
<comment type="caution">
    <text evidence="6">The sequence shown here is derived from an EMBL/GenBank/DDBJ whole genome shotgun (WGS) entry which is preliminary data.</text>
</comment>
<keyword evidence="6" id="KW-0645">Protease</keyword>
<dbReference type="GO" id="GO:0004181">
    <property type="term" value="F:metallocarboxypeptidase activity"/>
    <property type="evidence" value="ECO:0007669"/>
    <property type="project" value="InterPro"/>
</dbReference>
<dbReference type="PANTHER" id="PTHR11705:SF145">
    <property type="entry name" value="PEPTIDASE M14 CARBOXYPEPTIDASE A DOMAIN-CONTAINING PROTEIN"/>
    <property type="match status" value="1"/>
</dbReference>
<evidence type="ECO:0000259" key="5">
    <source>
        <dbReference type="PROSITE" id="PS52035"/>
    </source>
</evidence>
<protein>
    <submittedName>
        <fullName evidence="6">Carboxypeptidase</fullName>
    </submittedName>
</protein>
<dbReference type="GO" id="GO:0006508">
    <property type="term" value="P:proteolysis"/>
    <property type="evidence" value="ECO:0007669"/>
    <property type="project" value="InterPro"/>
</dbReference>
<dbReference type="SUPFAM" id="SSF53187">
    <property type="entry name" value="Zn-dependent exopeptidases"/>
    <property type="match status" value="1"/>
</dbReference>
<accession>A0A0B2BXR0</accession>
<name>A0A0B2BXR0_9SPHN</name>
<keyword evidence="7" id="KW-1185">Reference proteome</keyword>
<dbReference type="GO" id="GO:0005615">
    <property type="term" value="C:extracellular space"/>
    <property type="evidence" value="ECO:0007669"/>
    <property type="project" value="TreeGrafter"/>
</dbReference>
<dbReference type="SMART" id="SM00631">
    <property type="entry name" value="Zn_pept"/>
    <property type="match status" value="1"/>
</dbReference>
<dbReference type="AlphaFoldDB" id="A0A0B2BXR0"/>
<dbReference type="GO" id="GO:0008270">
    <property type="term" value="F:zinc ion binding"/>
    <property type="evidence" value="ECO:0007669"/>
    <property type="project" value="InterPro"/>
</dbReference>
<gene>
    <name evidence="6" type="ORF">PK98_10650</name>
</gene>
<dbReference type="EMBL" id="JTDN01000002">
    <property type="protein sequence ID" value="KHL24471.1"/>
    <property type="molecule type" value="Genomic_DNA"/>
</dbReference>
<feature type="chain" id="PRO_5002087224" evidence="4">
    <location>
        <begin position="25"/>
        <end position="604"/>
    </location>
</feature>
<evidence type="ECO:0000256" key="2">
    <source>
        <dbReference type="ARBA" id="ARBA00005988"/>
    </source>
</evidence>
<dbReference type="Proteomes" id="UP000030988">
    <property type="component" value="Unassembled WGS sequence"/>
</dbReference>
<evidence type="ECO:0000313" key="7">
    <source>
        <dbReference type="Proteomes" id="UP000030988"/>
    </source>
</evidence>
<dbReference type="CDD" id="cd06241">
    <property type="entry name" value="M14-like"/>
    <property type="match status" value="1"/>
</dbReference>
<sequence>MTMPLLRRPALLAAALLASSGVAAQDEAGTLPATVLPPAPAWSGASEALIAASGDPWITPAEATGFTTTSRFAEVEAFLRRLDAASPLLTLGSYGRSGEGRDLLMVRASTGPAAHGATKPVVLIQAGIHAGEIDGKDAGLMLLRDIAGGRAAGLLDTIDLVFVPIYNPDGHELMSGWNFLHINGPVAKGAEANARNLNLNRDYAKADAPETRAMIGLLRRLDPILYVDAHVSAGFDMGYDITFTYAGWGTYARHRNTADWLQDRFGPAVMRALEDGGHLPIIYPSPVDTRNPQAGIRYSPEGPRYSTGYGDFISVPTVLVENHSLKPYRQRVLGTRVLFEAALRIAARDAPRIIAAKAADRASRPSRLLTRWRPAAEPIGHVENFRGVAFDSYVSPASGREEQRWLGRPVTFRMPIIGQEEVESVILPRAWWIPAAETPVIDRLRLHGIAFEVIDAPRTLLLDRVTLVDPVPQPAYEGRFPLQATMQHRQGQEVMPAGSIRVPYDQPNGLLAAALLEPESSDSFLAWGFFPQLLTPPKTSEDFVLAPLADRLLERDPGLRAAFERRLAADPAFAADGDARLHWIMDNGPHADPWHHLYPVRREP</sequence>
<dbReference type="Gene3D" id="3.40.630.10">
    <property type="entry name" value="Zn peptidases"/>
    <property type="match status" value="1"/>
</dbReference>
<evidence type="ECO:0000256" key="4">
    <source>
        <dbReference type="SAM" id="SignalP"/>
    </source>
</evidence>